<accession>A0ACB9BDA8</accession>
<evidence type="ECO:0000313" key="2">
    <source>
        <dbReference type="Proteomes" id="UP001055879"/>
    </source>
</evidence>
<dbReference type="Proteomes" id="UP001055879">
    <property type="component" value="Linkage Group LG06"/>
</dbReference>
<gene>
    <name evidence="1" type="ORF">L6452_19539</name>
</gene>
<sequence>MALTKAEDLKVSSELYVAVTNGMDDKVMDICAAIPKGPLHTPTVHDDTVLSLATNLKNNDLALKLLDMVPMCDSHKLTFQNNGGHTMLHETGLSNKTVAAAAEMLRRAPMLLSMTNRLGETALFTAAVNGKTKIFKFLHAEVCRTTQGPDMKAFLQRDDKSTILHRAILSRNYWMAHEIAVKHEHLIHETDGDEMTPLQLLSCSPPIFGQKSFFIRMIYKVIDQDFEDTSRMLPWLRKMRKEKHRYEWAMKLVKLLVKADTSWEMTESWIKRVRSTVHSYGRSKSVAENEKMLGDVRKPDTPLLLATIHGCKEIVSEILKVYPQAIEHIDKDGRNLLSLAILHRRIEILDVVDNMKIQKQRVKRNIDNYGNTLLHLVGEKVDCPTEDLKGPALVLQDDALLFERVKESCTTFDTMRLNLQGKTAEKVFFENNNKLRSEAKEWMSETAKNCSIVAVLIATVAFAAAYTVPGGPDSRTGHPVLKNQPLFLIFTIADAISLSSSLTSVIIFLNILTSSFHFKDFEKSLFQKLYLGLTLLIISVAMMMVAFAATLILTISSGRKWTDITLYSVSFFPVVIFIFTYVKLYKQLVGAIYRGFKQVMRVAFWYYDRDDKPNAWRYEPRSRNQHSASRSLV</sequence>
<organism evidence="1 2">
    <name type="scientific">Arctium lappa</name>
    <name type="common">Greater burdock</name>
    <name type="synonym">Lappa major</name>
    <dbReference type="NCBI Taxonomy" id="4217"/>
    <lineage>
        <taxon>Eukaryota</taxon>
        <taxon>Viridiplantae</taxon>
        <taxon>Streptophyta</taxon>
        <taxon>Embryophyta</taxon>
        <taxon>Tracheophyta</taxon>
        <taxon>Spermatophyta</taxon>
        <taxon>Magnoliopsida</taxon>
        <taxon>eudicotyledons</taxon>
        <taxon>Gunneridae</taxon>
        <taxon>Pentapetalae</taxon>
        <taxon>asterids</taxon>
        <taxon>campanulids</taxon>
        <taxon>Asterales</taxon>
        <taxon>Asteraceae</taxon>
        <taxon>Carduoideae</taxon>
        <taxon>Cardueae</taxon>
        <taxon>Arctiinae</taxon>
        <taxon>Arctium</taxon>
    </lineage>
</organism>
<proteinExistence type="predicted"/>
<name>A0ACB9BDA8_ARCLA</name>
<keyword evidence="2" id="KW-1185">Reference proteome</keyword>
<dbReference type="EMBL" id="CM042052">
    <property type="protein sequence ID" value="KAI3718660.1"/>
    <property type="molecule type" value="Genomic_DNA"/>
</dbReference>
<reference evidence="2" key="1">
    <citation type="journal article" date="2022" name="Mol. Ecol. Resour.">
        <title>The genomes of chicory, endive, great burdock and yacon provide insights into Asteraceae palaeo-polyploidization history and plant inulin production.</title>
        <authorList>
            <person name="Fan W."/>
            <person name="Wang S."/>
            <person name="Wang H."/>
            <person name="Wang A."/>
            <person name="Jiang F."/>
            <person name="Liu H."/>
            <person name="Zhao H."/>
            <person name="Xu D."/>
            <person name="Zhang Y."/>
        </authorList>
    </citation>
    <scope>NUCLEOTIDE SEQUENCE [LARGE SCALE GENOMIC DNA]</scope>
    <source>
        <strain evidence="2">cv. Niubang</strain>
    </source>
</reference>
<protein>
    <submittedName>
        <fullName evidence="1">Uncharacterized protein</fullName>
    </submittedName>
</protein>
<evidence type="ECO:0000313" key="1">
    <source>
        <dbReference type="EMBL" id="KAI3718660.1"/>
    </source>
</evidence>
<reference evidence="1 2" key="2">
    <citation type="journal article" date="2022" name="Mol. Ecol. Resour.">
        <title>The genomes of chicory, endive, great burdock and yacon provide insights into Asteraceae paleo-polyploidization history and plant inulin production.</title>
        <authorList>
            <person name="Fan W."/>
            <person name="Wang S."/>
            <person name="Wang H."/>
            <person name="Wang A."/>
            <person name="Jiang F."/>
            <person name="Liu H."/>
            <person name="Zhao H."/>
            <person name="Xu D."/>
            <person name="Zhang Y."/>
        </authorList>
    </citation>
    <scope>NUCLEOTIDE SEQUENCE [LARGE SCALE GENOMIC DNA]</scope>
    <source>
        <strain evidence="2">cv. Niubang</strain>
    </source>
</reference>
<comment type="caution">
    <text evidence="1">The sequence shown here is derived from an EMBL/GenBank/DDBJ whole genome shotgun (WGS) entry which is preliminary data.</text>
</comment>